<evidence type="ECO:0000313" key="2">
    <source>
        <dbReference type="Proteomes" id="UP000019183"/>
    </source>
</evidence>
<keyword evidence="2" id="KW-1185">Reference proteome</keyword>
<accession>W1DG90</accession>
<proteinExistence type="predicted"/>
<reference evidence="1" key="1">
    <citation type="submission" date="2013-10" db="EMBL/GenBank/DDBJ databases">
        <title>Antibiotic resistance diversity of beta-lactamase producers in the General Hospital Vienna.</title>
        <authorList>
            <person name="Barisic I."/>
            <person name="Mitteregger D."/>
            <person name="Hirschl A.M."/>
            <person name="Noehammer C."/>
            <person name="Wiesinger-Mayr H."/>
        </authorList>
    </citation>
    <scope>NUCLEOTIDE SEQUENCE [LARGE SCALE GENOMIC DNA]</scope>
    <source>
        <strain evidence="1">IS43</strain>
    </source>
</reference>
<organism evidence="1 2">
    <name type="scientific">Klebsiella pneumoniae IS43</name>
    <dbReference type="NCBI Taxonomy" id="1432552"/>
    <lineage>
        <taxon>Bacteria</taxon>
        <taxon>Pseudomonadati</taxon>
        <taxon>Pseudomonadota</taxon>
        <taxon>Gammaproteobacteria</taxon>
        <taxon>Enterobacterales</taxon>
        <taxon>Enterobacteriaceae</taxon>
        <taxon>Klebsiella/Raoultella group</taxon>
        <taxon>Klebsiella</taxon>
        <taxon>Klebsiella pneumoniae complex</taxon>
    </lineage>
</organism>
<protein>
    <submittedName>
        <fullName evidence="1">Uncharacterized protein</fullName>
    </submittedName>
</protein>
<dbReference type="AlphaFoldDB" id="W1DG90"/>
<name>W1DG90_KLEPN</name>
<comment type="caution">
    <text evidence="1">The sequence shown here is derived from an EMBL/GenBank/DDBJ whole genome shotgun (WGS) entry which is preliminary data.</text>
</comment>
<evidence type="ECO:0000313" key="1">
    <source>
        <dbReference type="EMBL" id="CDL08571.1"/>
    </source>
</evidence>
<sequence>MHGPGHGEPLAVAKRRVDGEPALLHVGQQMGKVALNGEQPLMLTKRIAQRRVRMVQRGQRRGRLCIQPGVVLNETTNHGRRGAHGSHPG</sequence>
<dbReference type="EMBL" id="CBWK010000216">
    <property type="protein sequence ID" value="CDL08571.1"/>
    <property type="molecule type" value="Genomic_DNA"/>
</dbReference>
<dbReference type="Proteomes" id="UP000019183">
    <property type="component" value="Unassembled WGS sequence"/>
</dbReference>